<protein>
    <submittedName>
        <fullName evidence="3">Retrovirus-related Pol polyprotein from transposon RE2</fullName>
    </submittedName>
</protein>
<dbReference type="Pfam" id="PF00665">
    <property type="entry name" value="rve"/>
    <property type="match status" value="1"/>
</dbReference>
<feature type="compositionally biased region" description="Low complexity" evidence="1">
    <location>
        <begin position="458"/>
        <end position="478"/>
    </location>
</feature>
<dbReference type="GO" id="GO:0015074">
    <property type="term" value="P:DNA integration"/>
    <property type="evidence" value="ECO:0007669"/>
    <property type="project" value="InterPro"/>
</dbReference>
<evidence type="ECO:0000256" key="1">
    <source>
        <dbReference type="SAM" id="MobiDB-lite"/>
    </source>
</evidence>
<evidence type="ECO:0000259" key="2">
    <source>
        <dbReference type="PROSITE" id="PS50994"/>
    </source>
</evidence>
<dbReference type="PANTHER" id="PTHR11439:SF465">
    <property type="entry name" value="REVERSE TRANSCRIPTASE TY1_COPIA-TYPE DOMAIN-CONTAINING PROTEIN"/>
    <property type="match status" value="1"/>
</dbReference>
<organism evidence="3 4">
    <name type="scientific">Sesamum angolense</name>
    <dbReference type="NCBI Taxonomy" id="2727404"/>
    <lineage>
        <taxon>Eukaryota</taxon>
        <taxon>Viridiplantae</taxon>
        <taxon>Streptophyta</taxon>
        <taxon>Embryophyta</taxon>
        <taxon>Tracheophyta</taxon>
        <taxon>Spermatophyta</taxon>
        <taxon>Magnoliopsida</taxon>
        <taxon>eudicotyledons</taxon>
        <taxon>Gunneridae</taxon>
        <taxon>Pentapetalae</taxon>
        <taxon>asterids</taxon>
        <taxon>lamiids</taxon>
        <taxon>Lamiales</taxon>
        <taxon>Pedaliaceae</taxon>
        <taxon>Sesamum</taxon>
    </lineage>
</organism>
<dbReference type="InterPro" id="IPR013103">
    <property type="entry name" value="RVT_2"/>
</dbReference>
<dbReference type="Gene3D" id="3.30.420.10">
    <property type="entry name" value="Ribonuclease H-like superfamily/Ribonuclease H"/>
    <property type="match status" value="1"/>
</dbReference>
<proteinExistence type="predicted"/>
<feature type="region of interest" description="Disordered" evidence="1">
    <location>
        <begin position="1"/>
        <end position="23"/>
    </location>
</feature>
<dbReference type="SUPFAM" id="SSF56672">
    <property type="entry name" value="DNA/RNA polymerases"/>
    <property type="match status" value="1"/>
</dbReference>
<dbReference type="PANTHER" id="PTHR11439">
    <property type="entry name" value="GAG-POL-RELATED RETROTRANSPOSON"/>
    <property type="match status" value="1"/>
</dbReference>
<dbReference type="SUPFAM" id="SSF53098">
    <property type="entry name" value="Ribonuclease H-like"/>
    <property type="match status" value="1"/>
</dbReference>
<gene>
    <name evidence="3" type="ORF">Sango_0204700</name>
</gene>
<comment type="caution">
    <text evidence="3">The sequence shown here is derived from an EMBL/GenBank/DDBJ whole genome shotgun (WGS) entry which is preliminary data.</text>
</comment>
<reference evidence="3" key="1">
    <citation type="submission" date="2020-06" db="EMBL/GenBank/DDBJ databases">
        <authorList>
            <person name="Li T."/>
            <person name="Hu X."/>
            <person name="Zhang T."/>
            <person name="Song X."/>
            <person name="Zhang H."/>
            <person name="Dai N."/>
            <person name="Sheng W."/>
            <person name="Hou X."/>
            <person name="Wei L."/>
        </authorList>
    </citation>
    <scope>NUCLEOTIDE SEQUENCE</scope>
    <source>
        <strain evidence="3">K16</strain>
        <tissue evidence="3">Leaf</tissue>
    </source>
</reference>
<keyword evidence="4" id="KW-1185">Reference proteome</keyword>
<dbReference type="InterPro" id="IPR001584">
    <property type="entry name" value="Integrase_cat-core"/>
</dbReference>
<dbReference type="InterPro" id="IPR012337">
    <property type="entry name" value="RNaseH-like_sf"/>
</dbReference>
<dbReference type="GO" id="GO:0003676">
    <property type="term" value="F:nucleic acid binding"/>
    <property type="evidence" value="ECO:0007669"/>
    <property type="project" value="InterPro"/>
</dbReference>
<dbReference type="InterPro" id="IPR036397">
    <property type="entry name" value="RNaseH_sf"/>
</dbReference>
<reference evidence="3" key="2">
    <citation type="journal article" date="2024" name="Plant">
        <title>Genomic evolution and insights into agronomic trait innovations of Sesamum species.</title>
        <authorList>
            <person name="Miao H."/>
            <person name="Wang L."/>
            <person name="Qu L."/>
            <person name="Liu H."/>
            <person name="Sun Y."/>
            <person name="Le M."/>
            <person name="Wang Q."/>
            <person name="Wei S."/>
            <person name="Zheng Y."/>
            <person name="Lin W."/>
            <person name="Duan Y."/>
            <person name="Cao H."/>
            <person name="Xiong S."/>
            <person name="Wang X."/>
            <person name="Wei L."/>
            <person name="Li C."/>
            <person name="Ma Q."/>
            <person name="Ju M."/>
            <person name="Zhao R."/>
            <person name="Li G."/>
            <person name="Mu C."/>
            <person name="Tian Q."/>
            <person name="Mei H."/>
            <person name="Zhang T."/>
            <person name="Gao T."/>
            <person name="Zhang H."/>
        </authorList>
    </citation>
    <scope>NUCLEOTIDE SEQUENCE</scope>
    <source>
        <strain evidence="3">K16</strain>
    </source>
</reference>
<feature type="region of interest" description="Disordered" evidence="1">
    <location>
        <begin position="456"/>
        <end position="492"/>
    </location>
</feature>
<accession>A0AAE2C6W7</accession>
<evidence type="ECO:0000313" key="4">
    <source>
        <dbReference type="Proteomes" id="UP001289374"/>
    </source>
</evidence>
<dbReference type="InterPro" id="IPR043502">
    <property type="entry name" value="DNA/RNA_pol_sf"/>
</dbReference>
<dbReference type="AlphaFoldDB" id="A0AAE2C6W7"/>
<evidence type="ECO:0000313" key="3">
    <source>
        <dbReference type="EMBL" id="KAK4411317.1"/>
    </source>
</evidence>
<sequence>METTNPATTAATGSTSTSSQVQTETEFLQLHGADHPGMVLREITTLSQGNMSVVDYYTKLRKLMQFLMGLGEIFDHVRNQLLVMDPIPSVNRAYSMVQSVEKQRQVHMEMTNSEENIAMQELIACVEDKRGQPPVQGDTKEMLLQELVKLMRGTTPVQVEPQQQVNFAQFDDFADTIQRFTSHSNTCLTAQSSCNNLWHRRLGHPSVSVQKHISVVPLVSISVSTENCTICPLAKQHRLPFPNSEIKTTQPFEMLHMDLWGPYHLSSLSGCHYFLSIVDDYSRGIWTFLLKHKSQVPCTLDKFFKLVHTQFQATVKVVRTDNGTEFINNQCHTLFTSLGILHQTSCSYTPQQNGVVERKHKQLLEMARALLFQSSLPKKFWENLSLTATYLINRLPTPLLNWKSPFEILYKKPPSYAQLKVFGCLCFASNVTPHKQKFDQRAYKCVFPVPDIDSPDESLPSTSPSIHISPSSSDTSTSVPPPLPVSPAPRRSLRTTSKPIWLSDYVCSCTETSITCSPDTYSLAHISFVAQISSVQEPKTYLQASFDPHWIKAMDQELQALETNGTWELTSLPPKKKTIGSRWVFKLKYNPDGSIERYKARLVAKGYNQIEGVDYFDSFSPVAKSVTVRVFLAIAVSKSWPLFQLDVNNAFLHGHLDEEVYMDPPAGYVKAQPGQVCKLRRSLYGLKQASRQWNLELTSRLLDFGFIQSPHDNCLFLKDSGDNFVALLVYVDDILLTGASEDNLTAVKEYLDRLFTIKDLGTAKYFLGLELTRSSHGLHVTQHKYLQDILLDASMTDAKPASTPFPPGLKLTLDGGSLLPSPDRYRRLVGRLLYLGFTRPDISFPVQQLSQFLQSPRTTHWDAALHILRYLRGSSSLGLFFSSRSSLQLSAFSDAAWASCLDSRRSITGFCIFLGSSIISWKTKKQATVSRSSAEAEYRSMASTVSELLWISYLLRDFQLSIQQPIPFWCDNKAALHITANPVFHERTKHLDIDCHLVRDQFKAGFISPTHIAGPHQPADLFTKAVPLPTFTRLLSKLGLGFQAPS</sequence>
<dbReference type="Proteomes" id="UP001289374">
    <property type="component" value="Unassembled WGS sequence"/>
</dbReference>
<dbReference type="PROSITE" id="PS50994">
    <property type="entry name" value="INTEGRASE"/>
    <property type="match status" value="1"/>
</dbReference>
<dbReference type="EMBL" id="JACGWL010000001">
    <property type="protein sequence ID" value="KAK4411317.1"/>
    <property type="molecule type" value="Genomic_DNA"/>
</dbReference>
<feature type="domain" description="Integrase catalytic" evidence="2">
    <location>
        <begin position="247"/>
        <end position="413"/>
    </location>
</feature>
<dbReference type="InterPro" id="IPR025724">
    <property type="entry name" value="GAG-pre-integrase_dom"/>
</dbReference>
<dbReference type="Pfam" id="PF13976">
    <property type="entry name" value="gag_pre-integrs"/>
    <property type="match status" value="1"/>
</dbReference>
<dbReference type="CDD" id="cd09272">
    <property type="entry name" value="RNase_HI_RT_Ty1"/>
    <property type="match status" value="1"/>
</dbReference>
<name>A0AAE2C6W7_9LAMI</name>
<dbReference type="Pfam" id="PF07727">
    <property type="entry name" value="RVT_2"/>
    <property type="match status" value="1"/>
</dbReference>